<dbReference type="InterPro" id="IPR050166">
    <property type="entry name" value="ABC_transporter_ATP-bind"/>
</dbReference>
<evidence type="ECO:0000259" key="5">
    <source>
        <dbReference type="SMART" id="SM00382"/>
    </source>
</evidence>
<dbReference type="PANTHER" id="PTHR42788:SF13">
    <property type="entry name" value="ALIPHATIC SULFONATES IMPORT ATP-BINDING PROTEIN SSUB"/>
    <property type="match status" value="1"/>
</dbReference>
<name>A0A7S4JNS6_9STRA</name>
<protein>
    <recommendedName>
        <fullName evidence="5">AAA+ ATPase domain-containing protein</fullName>
    </recommendedName>
</protein>
<gene>
    <name evidence="6" type="ORF">OAUR00152_LOCUS30658</name>
</gene>
<dbReference type="GO" id="GO:0016887">
    <property type="term" value="F:ATP hydrolysis activity"/>
    <property type="evidence" value="ECO:0007669"/>
    <property type="project" value="InterPro"/>
</dbReference>
<feature type="signal peptide" evidence="4">
    <location>
        <begin position="1"/>
        <end position="24"/>
    </location>
</feature>
<dbReference type="InterPro" id="IPR027417">
    <property type="entry name" value="P-loop_NTPase"/>
</dbReference>
<keyword evidence="2" id="KW-0547">Nucleotide-binding</keyword>
<dbReference type="SUPFAM" id="SSF52540">
    <property type="entry name" value="P-loop containing nucleoside triphosphate hydrolases"/>
    <property type="match status" value="1"/>
</dbReference>
<evidence type="ECO:0000256" key="4">
    <source>
        <dbReference type="SAM" id="SignalP"/>
    </source>
</evidence>
<evidence type="ECO:0000256" key="3">
    <source>
        <dbReference type="ARBA" id="ARBA00022840"/>
    </source>
</evidence>
<dbReference type="SMART" id="SM00382">
    <property type="entry name" value="AAA"/>
    <property type="match status" value="1"/>
</dbReference>
<dbReference type="InterPro" id="IPR003593">
    <property type="entry name" value="AAA+_ATPase"/>
</dbReference>
<dbReference type="InterPro" id="IPR003439">
    <property type="entry name" value="ABC_transporter-like_ATP-bd"/>
</dbReference>
<evidence type="ECO:0000256" key="1">
    <source>
        <dbReference type="ARBA" id="ARBA00022448"/>
    </source>
</evidence>
<keyword evidence="3" id="KW-0067">ATP-binding</keyword>
<proteinExistence type="predicted"/>
<dbReference type="Pfam" id="PF00005">
    <property type="entry name" value="ABC_tran"/>
    <property type="match status" value="1"/>
</dbReference>
<sequence length="322" mass="33946">MSSCNLYAAALVSFFLILTQRIAAAFAVPSSSTARSDYFPSPSETDLPFVPSRVVLDNVSQSYPVTLLSKLFSSVPKREYALRDVSLVIGGASVDETGTLTSAVTVLLGRSGSGKSTLLRLLAGAEDPIEGTVRVESGDGVGGVVVAQPVTLDRKPDVFGDARPIWERIVEAGLKAGERGKGGPVKTDVARALASTFAFILGLNEDELRSAAANLNPSSVFLFGLACGCMESSCKSLLVLVPAETSGVTMSLVRKSTGVPFPIILLDELFDFEHPSVVARCSSGLDRLAKRGAAVVVATHKPHHWESLKDRNVVTLSGGRIL</sequence>
<accession>A0A7S4JNS6</accession>
<dbReference type="Gene3D" id="3.40.50.300">
    <property type="entry name" value="P-loop containing nucleotide triphosphate hydrolases"/>
    <property type="match status" value="1"/>
</dbReference>
<dbReference type="PANTHER" id="PTHR42788">
    <property type="entry name" value="TAURINE IMPORT ATP-BINDING PROTEIN-RELATED"/>
    <property type="match status" value="1"/>
</dbReference>
<evidence type="ECO:0000256" key="2">
    <source>
        <dbReference type="ARBA" id="ARBA00022741"/>
    </source>
</evidence>
<feature type="domain" description="AAA+ ATPase" evidence="5">
    <location>
        <begin position="101"/>
        <end position="319"/>
    </location>
</feature>
<evidence type="ECO:0000313" key="6">
    <source>
        <dbReference type="EMBL" id="CAE2268789.1"/>
    </source>
</evidence>
<keyword evidence="4" id="KW-0732">Signal</keyword>
<dbReference type="EMBL" id="HBKQ01044493">
    <property type="protein sequence ID" value="CAE2268789.1"/>
    <property type="molecule type" value="Transcribed_RNA"/>
</dbReference>
<dbReference type="AlphaFoldDB" id="A0A7S4JNS6"/>
<reference evidence="6" key="1">
    <citation type="submission" date="2021-01" db="EMBL/GenBank/DDBJ databases">
        <authorList>
            <person name="Corre E."/>
            <person name="Pelletier E."/>
            <person name="Niang G."/>
            <person name="Scheremetjew M."/>
            <person name="Finn R."/>
            <person name="Kale V."/>
            <person name="Holt S."/>
            <person name="Cochrane G."/>
            <person name="Meng A."/>
            <person name="Brown T."/>
            <person name="Cohen L."/>
        </authorList>
    </citation>
    <scope>NUCLEOTIDE SEQUENCE</scope>
    <source>
        <strain evidence="6">Isolate 1302-5</strain>
    </source>
</reference>
<feature type="chain" id="PRO_5031527491" description="AAA+ ATPase domain-containing protein" evidence="4">
    <location>
        <begin position="25"/>
        <end position="322"/>
    </location>
</feature>
<organism evidence="6">
    <name type="scientific">Odontella aurita</name>
    <dbReference type="NCBI Taxonomy" id="265563"/>
    <lineage>
        <taxon>Eukaryota</taxon>
        <taxon>Sar</taxon>
        <taxon>Stramenopiles</taxon>
        <taxon>Ochrophyta</taxon>
        <taxon>Bacillariophyta</taxon>
        <taxon>Mediophyceae</taxon>
        <taxon>Biddulphiophycidae</taxon>
        <taxon>Eupodiscales</taxon>
        <taxon>Odontellaceae</taxon>
        <taxon>Odontella</taxon>
    </lineage>
</organism>
<dbReference type="GO" id="GO:0005524">
    <property type="term" value="F:ATP binding"/>
    <property type="evidence" value="ECO:0007669"/>
    <property type="project" value="UniProtKB-KW"/>
</dbReference>
<keyword evidence="1" id="KW-0813">Transport</keyword>